<feature type="domain" description="ABC transporter" evidence="5">
    <location>
        <begin position="28"/>
        <end position="255"/>
    </location>
</feature>
<reference evidence="6 7" key="1">
    <citation type="submission" date="2019-10" db="EMBL/GenBank/DDBJ databases">
        <title>Dictyobacter vulcani sp. nov., within the class Ktedonobacteria, isolated from soil of volcanic Mt. Zao.</title>
        <authorList>
            <person name="Zheng Y."/>
            <person name="Wang C.M."/>
            <person name="Sakai Y."/>
            <person name="Abe K."/>
            <person name="Yokota A."/>
            <person name="Yabe S."/>
        </authorList>
    </citation>
    <scope>NUCLEOTIDE SEQUENCE [LARGE SCALE GENOMIC DNA]</scope>
    <source>
        <strain evidence="6 7">W12</strain>
    </source>
</reference>
<dbReference type="PROSITE" id="PS50893">
    <property type="entry name" value="ABC_TRANSPORTER_2"/>
    <property type="match status" value="1"/>
</dbReference>
<evidence type="ECO:0000256" key="2">
    <source>
        <dbReference type="ARBA" id="ARBA00022741"/>
    </source>
</evidence>
<keyword evidence="3 6" id="KW-0067">ATP-binding</keyword>
<dbReference type="PANTHER" id="PTHR24220:SF86">
    <property type="entry name" value="ABC TRANSPORTER ABCH.1"/>
    <property type="match status" value="1"/>
</dbReference>
<accession>A0A5J4KUA3</accession>
<feature type="compositionally biased region" description="Polar residues" evidence="4">
    <location>
        <begin position="1"/>
        <end position="10"/>
    </location>
</feature>
<comment type="caution">
    <text evidence="6">The sequence shown here is derived from an EMBL/GenBank/DDBJ whole genome shotgun (WGS) entry which is preliminary data.</text>
</comment>
<evidence type="ECO:0000259" key="5">
    <source>
        <dbReference type="PROSITE" id="PS50893"/>
    </source>
</evidence>
<dbReference type="Proteomes" id="UP000326912">
    <property type="component" value="Unassembled WGS sequence"/>
</dbReference>
<proteinExistence type="predicted"/>
<dbReference type="SUPFAM" id="SSF52540">
    <property type="entry name" value="P-loop containing nucleoside triphosphate hydrolases"/>
    <property type="match status" value="1"/>
</dbReference>
<dbReference type="SMART" id="SM00382">
    <property type="entry name" value="AAA"/>
    <property type="match status" value="1"/>
</dbReference>
<feature type="region of interest" description="Disordered" evidence="4">
    <location>
        <begin position="1"/>
        <end position="23"/>
    </location>
</feature>
<dbReference type="AlphaFoldDB" id="A0A5J4KUA3"/>
<evidence type="ECO:0000256" key="4">
    <source>
        <dbReference type="SAM" id="MobiDB-lite"/>
    </source>
</evidence>
<dbReference type="InterPro" id="IPR017911">
    <property type="entry name" value="MacB-like_ATP-bd"/>
</dbReference>
<dbReference type="GO" id="GO:0098796">
    <property type="term" value="C:membrane protein complex"/>
    <property type="evidence" value="ECO:0007669"/>
    <property type="project" value="UniProtKB-ARBA"/>
</dbReference>
<dbReference type="GO" id="GO:0016887">
    <property type="term" value="F:ATP hydrolysis activity"/>
    <property type="evidence" value="ECO:0007669"/>
    <property type="project" value="InterPro"/>
</dbReference>
<dbReference type="FunFam" id="3.40.50.300:FF:000032">
    <property type="entry name" value="Export ABC transporter ATP-binding protein"/>
    <property type="match status" value="1"/>
</dbReference>
<dbReference type="GO" id="GO:0022857">
    <property type="term" value="F:transmembrane transporter activity"/>
    <property type="evidence" value="ECO:0007669"/>
    <property type="project" value="TreeGrafter"/>
</dbReference>
<evidence type="ECO:0000313" key="6">
    <source>
        <dbReference type="EMBL" id="GER90050.1"/>
    </source>
</evidence>
<name>A0A5J4KUA3_9CHLR</name>
<dbReference type="Gene3D" id="3.40.50.300">
    <property type="entry name" value="P-loop containing nucleotide triphosphate hydrolases"/>
    <property type="match status" value="1"/>
</dbReference>
<dbReference type="Pfam" id="PF00005">
    <property type="entry name" value="ABC_tran"/>
    <property type="match status" value="1"/>
</dbReference>
<dbReference type="EMBL" id="BKZW01000002">
    <property type="protein sequence ID" value="GER90050.1"/>
    <property type="molecule type" value="Genomic_DNA"/>
</dbReference>
<keyword evidence="7" id="KW-1185">Reference proteome</keyword>
<keyword evidence="1" id="KW-0813">Transport</keyword>
<dbReference type="GO" id="GO:0005886">
    <property type="term" value="C:plasma membrane"/>
    <property type="evidence" value="ECO:0007669"/>
    <property type="project" value="TreeGrafter"/>
</dbReference>
<dbReference type="PANTHER" id="PTHR24220">
    <property type="entry name" value="IMPORT ATP-BINDING PROTEIN"/>
    <property type="match status" value="1"/>
</dbReference>
<protein>
    <submittedName>
        <fullName evidence="6">Putative ABC transporter ATP-binding protein</fullName>
    </submittedName>
</protein>
<dbReference type="InterPro" id="IPR003593">
    <property type="entry name" value="AAA+_ATPase"/>
</dbReference>
<dbReference type="InterPro" id="IPR027417">
    <property type="entry name" value="P-loop_NTPase"/>
</dbReference>
<dbReference type="PROSITE" id="PS00211">
    <property type="entry name" value="ABC_TRANSPORTER_1"/>
    <property type="match status" value="1"/>
</dbReference>
<evidence type="ECO:0000256" key="3">
    <source>
        <dbReference type="ARBA" id="ARBA00022840"/>
    </source>
</evidence>
<evidence type="ECO:0000313" key="7">
    <source>
        <dbReference type="Proteomes" id="UP000326912"/>
    </source>
</evidence>
<dbReference type="CDD" id="cd03255">
    <property type="entry name" value="ABC_MJ0796_LolCDE_FtsE"/>
    <property type="match status" value="1"/>
</dbReference>
<dbReference type="GO" id="GO:0005524">
    <property type="term" value="F:ATP binding"/>
    <property type="evidence" value="ECO:0007669"/>
    <property type="project" value="UniProtKB-KW"/>
</dbReference>
<dbReference type="InterPro" id="IPR015854">
    <property type="entry name" value="ABC_transpr_LolD-like"/>
</dbReference>
<gene>
    <name evidence="6" type="ORF">KDW_42120</name>
</gene>
<evidence type="ECO:0000256" key="1">
    <source>
        <dbReference type="ARBA" id="ARBA00022448"/>
    </source>
</evidence>
<sequence length="256" mass="27500">MDDTAIQGQDQPARADGTAQQRQDRVVMDVRGITKSLPLGRTEITILKGISFQIMAGEFISIVGPSGSGKSTLLGIIAGLDNPTTGQVLIDGVDITRMGEGKLAQVRNNKIGMVFQAFNLIPTLTAQENVEVPLYVGKHKVSPSVRAKELLNLVGLSHRLGHRPNQLSGGEQQRVAIARALATDPALVIADEPTGNLDAKNGENVLKLISDLRDQTGKTFIIATHDPNIASHADRSIRILDGEIASIDYRGERSMQ</sequence>
<organism evidence="6 7">
    <name type="scientific">Dictyobacter vulcani</name>
    <dbReference type="NCBI Taxonomy" id="2607529"/>
    <lineage>
        <taxon>Bacteria</taxon>
        <taxon>Bacillati</taxon>
        <taxon>Chloroflexota</taxon>
        <taxon>Ktedonobacteria</taxon>
        <taxon>Ktedonobacterales</taxon>
        <taxon>Dictyobacteraceae</taxon>
        <taxon>Dictyobacter</taxon>
    </lineage>
</organism>
<dbReference type="InterPro" id="IPR017871">
    <property type="entry name" value="ABC_transporter-like_CS"/>
</dbReference>
<dbReference type="InterPro" id="IPR003439">
    <property type="entry name" value="ABC_transporter-like_ATP-bd"/>
</dbReference>
<keyword evidence="2" id="KW-0547">Nucleotide-binding</keyword>